<protein>
    <submittedName>
        <fullName evidence="2">Uncharacterized protein</fullName>
    </submittedName>
</protein>
<feature type="compositionally biased region" description="Polar residues" evidence="1">
    <location>
        <begin position="160"/>
        <end position="177"/>
    </location>
</feature>
<feature type="region of interest" description="Disordered" evidence="1">
    <location>
        <begin position="160"/>
        <end position="193"/>
    </location>
</feature>
<sequence>MSNLSVPRPQTLRSHSSSTGESSTTPQINVFPQFLSTSNRHRSSKSASSLLRITRTNTSNNTEYPNTILSEDTQHSERSIDAVPSSRPSVTYSDKLWTQIDVLDDVKNMSNQVKLRGSFFNDSFNEELNQLKASQNKLLEVLALQHTKLKEEEQVYKLTQQNNSTLGKTTNDSSDLLQTEEEGETRGEESNNESTQMAEFFGHDGNNSKNILYRKQDLKELDRFIEDMRDKLNTVGEAMKNFDETTRDLW</sequence>
<organism evidence="2 3">
    <name type="scientific">[Candida] anglica</name>
    <dbReference type="NCBI Taxonomy" id="148631"/>
    <lineage>
        <taxon>Eukaryota</taxon>
        <taxon>Fungi</taxon>
        <taxon>Dikarya</taxon>
        <taxon>Ascomycota</taxon>
        <taxon>Saccharomycotina</taxon>
        <taxon>Pichiomycetes</taxon>
        <taxon>Debaryomycetaceae</taxon>
        <taxon>Kurtzmaniella</taxon>
    </lineage>
</organism>
<name>A0ABP0ELA3_9ASCO</name>
<evidence type="ECO:0000313" key="2">
    <source>
        <dbReference type="EMBL" id="CAK7920955.1"/>
    </source>
</evidence>
<dbReference type="Proteomes" id="UP001497600">
    <property type="component" value="Chromosome H"/>
</dbReference>
<evidence type="ECO:0000256" key="1">
    <source>
        <dbReference type="SAM" id="MobiDB-lite"/>
    </source>
</evidence>
<dbReference type="Pfam" id="PF17242">
    <property type="entry name" value="DUF5315"/>
    <property type="match status" value="1"/>
</dbReference>
<proteinExistence type="predicted"/>
<evidence type="ECO:0000313" key="3">
    <source>
        <dbReference type="Proteomes" id="UP001497600"/>
    </source>
</evidence>
<accession>A0ABP0ELA3</accession>
<keyword evidence="3" id="KW-1185">Reference proteome</keyword>
<dbReference type="EMBL" id="OZ004260">
    <property type="protein sequence ID" value="CAK7920955.1"/>
    <property type="molecule type" value="Genomic_DNA"/>
</dbReference>
<gene>
    <name evidence="2" type="ORF">CAAN4_H08438</name>
</gene>
<reference evidence="2 3" key="1">
    <citation type="submission" date="2024-01" db="EMBL/GenBank/DDBJ databases">
        <authorList>
            <consortium name="Genoscope - CEA"/>
            <person name="William W."/>
        </authorList>
    </citation>
    <scope>NUCLEOTIDE SEQUENCE [LARGE SCALE GENOMIC DNA]</scope>
    <source>
        <strain evidence="2 3">29B2s-10</strain>
    </source>
</reference>
<feature type="compositionally biased region" description="Polar residues" evidence="1">
    <location>
        <begin position="54"/>
        <end position="71"/>
    </location>
</feature>
<feature type="compositionally biased region" description="Low complexity" evidence="1">
    <location>
        <begin position="11"/>
        <end position="25"/>
    </location>
</feature>
<feature type="region of interest" description="Disordered" evidence="1">
    <location>
        <begin position="1"/>
        <end position="88"/>
    </location>
</feature>